<evidence type="ECO:0000313" key="1">
    <source>
        <dbReference type="EMBL" id="RDW22278.1"/>
    </source>
</evidence>
<keyword evidence="2" id="KW-1185">Reference proteome</keyword>
<accession>A0A3D8Q382</accession>
<proteinExistence type="predicted"/>
<sequence>MVLNLSILKWHMFQIWPLIGTKDKKEYSSKIKIHFLRMRCHTVEAFLPVGLATAENLPKPVFGFNEAEESPIENDCPQWKSTLQSLGGDRIKTPTI</sequence>
<dbReference type="EMBL" id="PIOC01000001">
    <property type="protein sequence ID" value="RDW22278.1"/>
    <property type="molecule type" value="Genomic_DNA"/>
</dbReference>
<gene>
    <name evidence="1" type="ORF">CWR48_00800</name>
</gene>
<comment type="caution">
    <text evidence="1">The sequence shown here is derived from an EMBL/GenBank/DDBJ whole genome shotgun (WGS) entry which is preliminary data.</text>
</comment>
<evidence type="ECO:0000313" key="2">
    <source>
        <dbReference type="Proteomes" id="UP000257143"/>
    </source>
</evidence>
<protein>
    <submittedName>
        <fullName evidence="1">Uncharacterized protein</fullName>
    </submittedName>
</protein>
<name>A0A3D8Q382_9BACI</name>
<dbReference type="AlphaFoldDB" id="A0A3D8Q382"/>
<dbReference type="Proteomes" id="UP000257143">
    <property type="component" value="Unassembled WGS sequence"/>
</dbReference>
<organism evidence="1 2">
    <name type="scientific">Oceanobacillus arenosus</name>
    <dbReference type="NCBI Taxonomy" id="1229153"/>
    <lineage>
        <taxon>Bacteria</taxon>
        <taxon>Bacillati</taxon>
        <taxon>Bacillota</taxon>
        <taxon>Bacilli</taxon>
        <taxon>Bacillales</taxon>
        <taxon>Bacillaceae</taxon>
        <taxon>Oceanobacillus</taxon>
    </lineage>
</organism>
<reference evidence="2" key="1">
    <citation type="submission" date="2017-11" db="EMBL/GenBank/DDBJ databases">
        <authorList>
            <person name="Zhu W."/>
        </authorList>
    </citation>
    <scope>NUCLEOTIDE SEQUENCE [LARGE SCALE GENOMIC DNA]</scope>
    <source>
        <strain evidence="2">CAU 1183</strain>
    </source>
</reference>